<feature type="transmembrane region" description="Helical" evidence="2">
    <location>
        <begin position="21"/>
        <end position="47"/>
    </location>
</feature>
<keyword evidence="2" id="KW-1133">Transmembrane helix</keyword>
<feature type="transmembrane region" description="Helical" evidence="2">
    <location>
        <begin position="145"/>
        <end position="162"/>
    </location>
</feature>
<evidence type="ECO:0000313" key="4">
    <source>
        <dbReference type="EMBL" id="SCP97801.1"/>
    </source>
</evidence>
<feature type="transmembrane region" description="Helical" evidence="2">
    <location>
        <begin position="199"/>
        <end position="217"/>
    </location>
</feature>
<keyword evidence="2" id="KW-0472">Membrane</keyword>
<feature type="region of interest" description="Disordered" evidence="1">
    <location>
        <begin position="329"/>
        <end position="353"/>
    </location>
</feature>
<dbReference type="EMBL" id="FMKA01000014">
    <property type="protein sequence ID" value="SCP97801.1"/>
    <property type="molecule type" value="Genomic_DNA"/>
</dbReference>
<keyword evidence="2" id="KW-0812">Transmembrane</keyword>
<dbReference type="PANTHER" id="PTHR39430:SF1">
    <property type="entry name" value="PROTEASE"/>
    <property type="match status" value="1"/>
</dbReference>
<dbReference type="Pfam" id="PF02517">
    <property type="entry name" value="Rce1-like"/>
    <property type="match status" value="1"/>
</dbReference>
<feature type="transmembrane region" description="Helical" evidence="2">
    <location>
        <begin position="67"/>
        <end position="87"/>
    </location>
</feature>
<feature type="compositionally biased region" description="Basic and acidic residues" evidence="1">
    <location>
        <begin position="334"/>
        <end position="353"/>
    </location>
</feature>
<evidence type="ECO:0000313" key="5">
    <source>
        <dbReference type="Proteomes" id="UP000199315"/>
    </source>
</evidence>
<feature type="transmembrane region" description="Helical" evidence="2">
    <location>
        <begin position="107"/>
        <end position="133"/>
    </location>
</feature>
<name>A0A1D3TUS5_9FIRM</name>
<dbReference type="PANTHER" id="PTHR39430">
    <property type="entry name" value="MEMBRANE-ASSOCIATED PROTEASE-RELATED"/>
    <property type="match status" value="1"/>
</dbReference>
<dbReference type="GO" id="GO:0004175">
    <property type="term" value="F:endopeptidase activity"/>
    <property type="evidence" value="ECO:0007669"/>
    <property type="project" value="UniProtKB-ARBA"/>
</dbReference>
<keyword evidence="5" id="KW-1185">Reference proteome</keyword>
<sequence length="353" mass="38810">MFKNYEGKVRSGWKILGVTAVFFALTVVCSFIGGLILAGVTVARGFNPITYLTTEDGLKLMGTFEKILMFAQELIMIFTPLIAWRFIMKRPLSNMGLGSIKKHGKDLTAGLLFGAVSMSIVFAVIVMTGSGVVASWTPQVSTDTFVYLLLFILVGFAEEIYGRGFIMSALRQTRNVPVVVIVSSIIFSLLHSMNPGINFVSYFNIFLVGLLFAYMYLKSGNIWMCIGYHITWNYFQGNVFGFPVSGTNTQGLISTTYPKENAINGGVFGPEGGLVVTAILIFSFLVVKRFYKNAEFDFLAGEPVVEMAGVEMPDVVLSDAENFTIEKPATDTSMKAENKRAAGAHETEEIYSE</sequence>
<feature type="domain" description="CAAX prenyl protease 2/Lysostaphin resistance protein A-like" evidence="3">
    <location>
        <begin position="144"/>
        <end position="235"/>
    </location>
</feature>
<evidence type="ECO:0000259" key="3">
    <source>
        <dbReference type="Pfam" id="PF02517"/>
    </source>
</evidence>
<dbReference type="RefSeq" id="WP_169823672.1">
    <property type="nucleotide sequence ID" value="NZ_FMKA01000014.1"/>
</dbReference>
<evidence type="ECO:0000256" key="2">
    <source>
        <dbReference type="SAM" id="Phobius"/>
    </source>
</evidence>
<accession>A0A1D3TUS5</accession>
<proteinExistence type="predicted"/>
<dbReference type="STRING" id="1619234.SAMN05421730_10147"/>
<protein>
    <recommendedName>
        <fullName evidence="3">CAAX prenyl protease 2/Lysostaphin resistance protein A-like domain-containing protein</fullName>
    </recommendedName>
</protein>
<dbReference type="AlphaFoldDB" id="A0A1D3TUS5"/>
<dbReference type="InterPro" id="IPR003675">
    <property type="entry name" value="Rce1/LyrA-like_dom"/>
</dbReference>
<gene>
    <name evidence="4" type="ORF">SAMN05421730_10147</name>
</gene>
<evidence type="ECO:0000256" key="1">
    <source>
        <dbReference type="SAM" id="MobiDB-lite"/>
    </source>
</evidence>
<dbReference type="GO" id="GO:0080120">
    <property type="term" value="P:CAAX-box protein maturation"/>
    <property type="evidence" value="ECO:0007669"/>
    <property type="project" value="UniProtKB-ARBA"/>
</dbReference>
<dbReference type="Proteomes" id="UP000199315">
    <property type="component" value="Unassembled WGS sequence"/>
</dbReference>
<organism evidence="4 5">
    <name type="scientific">Anaerobium acetethylicum</name>
    <dbReference type="NCBI Taxonomy" id="1619234"/>
    <lineage>
        <taxon>Bacteria</taxon>
        <taxon>Bacillati</taxon>
        <taxon>Bacillota</taxon>
        <taxon>Clostridia</taxon>
        <taxon>Lachnospirales</taxon>
        <taxon>Lachnospiraceae</taxon>
        <taxon>Anaerobium</taxon>
    </lineage>
</organism>
<reference evidence="4 5" key="1">
    <citation type="submission" date="2016-09" db="EMBL/GenBank/DDBJ databases">
        <authorList>
            <person name="Capua I."/>
            <person name="De Benedictis P."/>
            <person name="Joannis T."/>
            <person name="Lombin L.H."/>
            <person name="Cattoli G."/>
        </authorList>
    </citation>
    <scope>NUCLEOTIDE SEQUENCE [LARGE SCALE GENOMIC DNA]</scope>
    <source>
        <strain evidence="4 5">GluBS11</strain>
    </source>
</reference>